<dbReference type="AlphaFoldDB" id="A0A1E5KWR0"/>
<reference evidence="2 3" key="1">
    <citation type="submission" date="2016-09" db="EMBL/GenBank/DDBJ databases">
        <authorList>
            <person name="Capua I."/>
            <person name="De Benedictis P."/>
            <person name="Joannis T."/>
            <person name="Lombin L.H."/>
            <person name="Cattoli G."/>
        </authorList>
    </citation>
    <scope>NUCLEOTIDE SEQUENCE [LARGE SCALE GENOMIC DNA]</scope>
    <source>
        <strain evidence="2 3">LMG 25899</strain>
    </source>
</reference>
<dbReference type="InterPro" id="IPR027994">
    <property type="entry name" value="WxL_dom"/>
</dbReference>
<evidence type="ECO:0000259" key="1">
    <source>
        <dbReference type="Pfam" id="PF13731"/>
    </source>
</evidence>
<dbReference type="Pfam" id="PF13731">
    <property type="entry name" value="WxL"/>
    <property type="match status" value="1"/>
</dbReference>
<keyword evidence="3" id="KW-1185">Reference proteome</keyword>
<name>A0A1E5KWR0_9ENTE</name>
<sequence>MRQEYQFQSEEEKELRGAALQLDDSWVNSTKDLKYGPKVSKDVVRVRNIGETYNLAEAKKGTGHGTWEIVFGSSDSNKVNEKNTLEPRTDHNGKIILSDIYDRKPIYLNKALQLVLPGLTQKEKEVPYQID</sequence>
<comment type="caution">
    <text evidence="2">The sequence shown here is derived from an EMBL/GenBank/DDBJ whole genome shotgun (WGS) entry which is preliminary data.</text>
</comment>
<evidence type="ECO:0000313" key="2">
    <source>
        <dbReference type="EMBL" id="OEH82305.1"/>
    </source>
</evidence>
<feature type="domain" description="WxL" evidence="1">
    <location>
        <begin position="3"/>
        <end position="129"/>
    </location>
</feature>
<evidence type="ECO:0000313" key="3">
    <source>
        <dbReference type="Proteomes" id="UP000095256"/>
    </source>
</evidence>
<dbReference type="EMBL" id="MIEK01000023">
    <property type="protein sequence ID" value="OEH82305.1"/>
    <property type="molecule type" value="Genomic_DNA"/>
</dbReference>
<protein>
    <recommendedName>
        <fullName evidence="1">WxL domain-containing protein</fullName>
    </recommendedName>
</protein>
<dbReference type="Proteomes" id="UP000095256">
    <property type="component" value="Unassembled WGS sequence"/>
</dbReference>
<accession>A0A1E5KWR0</accession>
<gene>
    <name evidence="2" type="ORF">BCR26_02410</name>
</gene>
<organism evidence="2 3">
    <name type="scientific">Enterococcus rivorum</name>
    <dbReference type="NCBI Taxonomy" id="762845"/>
    <lineage>
        <taxon>Bacteria</taxon>
        <taxon>Bacillati</taxon>
        <taxon>Bacillota</taxon>
        <taxon>Bacilli</taxon>
        <taxon>Lactobacillales</taxon>
        <taxon>Enterococcaceae</taxon>
        <taxon>Enterococcus</taxon>
    </lineage>
</organism>
<dbReference type="STRING" id="762845.BCR26_02410"/>
<proteinExistence type="predicted"/>